<proteinExistence type="predicted"/>
<protein>
    <submittedName>
        <fullName evidence="2">Amino acid ABC transporter substrate-binding protein, PAAT family</fullName>
    </submittedName>
</protein>
<evidence type="ECO:0000259" key="1">
    <source>
        <dbReference type="SMART" id="SM00062"/>
    </source>
</evidence>
<name>A0A1K2HIT2_9NEIS</name>
<dbReference type="SUPFAM" id="SSF53850">
    <property type="entry name" value="Periplasmic binding protein-like II"/>
    <property type="match status" value="1"/>
</dbReference>
<dbReference type="Proteomes" id="UP000186513">
    <property type="component" value="Unassembled WGS sequence"/>
</dbReference>
<evidence type="ECO:0000313" key="3">
    <source>
        <dbReference type="Proteomes" id="UP000186513"/>
    </source>
</evidence>
<dbReference type="InterPro" id="IPR001638">
    <property type="entry name" value="Solute-binding_3/MltF_N"/>
</dbReference>
<dbReference type="SMART" id="SM00062">
    <property type="entry name" value="PBPb"/>
    <property type="match status" value="1"/>
</dbReference>
<reference evidence="2 3" key="1">
    <citation type="submission" date="2016-11" db="EMBL/GenBank/DDBJ databases">
        <authorList>
            <person name="Jaros S."/>
            <person name="Januszkiewicz K."/>
            <person name="Wedrychowicz H."/>
        </authorList>
    </citation>
    <scope>NUCLEOTIDE SEQUENCE [LARGE SCALE GENOMIC DNA]</scope>
    <source>
        <strain evidence="2 3">DSM 18899</strain>
    </source>
</reference>
<accession>A0A1K2HIT2</accession>
<feature type="domain" description="Solute-binding protein family 3/N-terminal" evidence="1">
    <location>
        <begin position="21"/>
        <end position="250"/>
    </location>
</feature>
<dbReference type="RefSeq" id="WP_072428606.1">
    <property type="nucleotide sequence ID" value="NZ_FPKR01000007.1"/>
</dbReference>
<evidence type="ECO:0000313" key="2">
    <source>
        <dbReference type="EMBL" id="SFZ76748.1"/>
    </source>
</evidence>
<dbReference type="Gene3D" id="3.40.190.10">
    <property type="entry name" value="Periplasmic binding protein-like II"/>
    <property type="match status" value="2"/>
</dbReference>
<dbReference type="AlphaFoldDB" id="A0A1K2HIT2"/>
<keyword evidence="3" id="KW-1185">Reference proteome</keyword>
<dbReference type="STRING" id="1121279.SAMN02745887_02105"/>
<sequence>MHHWLFLLAVLIQPFALATQLVRVGVAEFPPYIEKRQTVAGESLHVELLELMNAFQSEYRFVPVATGTVRRFQDFDAGKYDMSSFDNLAWGWGKRPVVASEVYLRGGEVYVALAQAGRDQRFFDDLAGKRMIGMLGYHYGFAGFKNDASYLRKHFRMSFSNDNASTLKLLLAGRGDIAVVTEAYLAIYLKRHPALREQLLISERKDQEYAHTIILRQGIRPSVEEINTLLRRMRAAGVLAPLWRKYGAADD</sequence>
<organism evidence="2 3">
    <name type="scientific">Chitinimonas taiwanensis DSM 18899</name>
    <dbReference type="NCBI Taxonomy" id="1121279"/>
    <lineage>
        <taxon>Bacteria</taxon>
        <taxon>Pseudomonadati</taxon>
        <taxon>Pseudomonadota</taxon>
        <taxon>Betaproteobacteria</taxon>
        <taxon>Neisseriales</taxon>
        <taxon>Chitinibacteraceae</taxon>
        <taxon>Chitinimonas</taxon>
    </lineage>
</organism>
<dbReference type="EMBL" id="FPKR01000007">
    <property type="protein sequence ID" value="SFZ76748.1"/>
    <property type="molecule type" value="Genomic_DNA"/>
</dbReference>
<gene>
    <name evidence="2" type="ORF">SAMN02745887_02105</name>
</gene>